<organism evidence="3 4">
    <name type="scientific">Reticulomyxa filosa</name>
    <dbReference type="NCBI Taxonomy" id="46433"/>
    <lineage>
        <taxon>Eukaryota</taxon>
        <taxon>Sar</taxon>
        <taxon>Rhizaria</taxon>
        <taxon>Retaria</taxon>
        <taxon>Foraminifera</taxon>
        <taxon>Monothalamids</taxon>
        <taxon>Reticulomyxidae</taxon>
        <taxon>Reticulomyxa</taxon>
    </lineage>
</organism>
<feature type="region of interest" description="Disordered" evidence="1">
    <location>
        <begin position="185"/>
        <end position="210"/>
    </location>
</feature>
<keyword evidence="2" id="KW-1133">Transmembrane helix</keyword>
<feature type="region of interest" description="Disordered" evidence="1">
    <location>
        <begin position="29"/>
        <end position="125"/>
    </location>
</feature>
<dbReference type="Proteomes" id="UP000023152">
    <property type="component" value="Unassembled WGS sequence"/>
</dbReference>
<evidence type="ECO:0000256" key="1">
    <source>
        <dbReference type="SAM" id="MobiDB-lite"/>
    </source>
</evidence>
<gene>
    <name evidence="3" type="ORF">RFI_05059</name>
</gene>
<evidence type="ECO:0000313" key="3">
    <source>
        <dbReference type="EMBL" id="ETO32059.1"/>
    </source>
</evidence>
<dbReference type="EMBL" id="ASPP01004513">
    <property type="protein sequence ID" value="ETO32059.1"/>
    <property type="molecule type" value="Genomic_DNA"/>
</dbReference>
<feature type="compositionally biased region" description="Basic residues" evidence="1">
    <location>
        <begin position="109"/>
        <end position="118"/>
    </location>
</feature>
<dbReference type="AlphaFoldDB" id="X6P1W7"/>
<keyword evidence="4" id="KW-1185">Reference proteome</keyword>
<evidence type="ECO:0000256" key="2">
    <source>
        <dbReference type="SAM" id="Phobius"/>
    </source>
</evidence>
<keyword evidence="2" id="KW-0812">Transmembrane</keyword>
<feature type="compositionally biased region" description="Low complexity" evidence="1">
    <location>
        <begin position="38"/>
        <end position="47"/>
    </location>
</feature>
<comment type="caution">
    <text evidence="3">The sequence shown here is derived from an EMBL/GenBank/DDBJ whole genome shotgun (WGS) entry which is preliminary data.</text>
</comment>
<keyword evidence="2" id="KW-0472">Membrane</keyword>
<accession>X6P1W7</accession>
<name>X6P1W7_RETFI</name>
<feature type="compositionally biased region" description="Basic and acidic residues" evidence="1">
    <location>
        <begin position="56"/>
        <end position="82"/>
    </location>
</feature>
<evidence type="ECO:0000313" key="4">
    <source>
        <dbReference type="Proteomes" id="UP000023152"/>
    </source>
</evidence>
<feature type="transmembrane region" description="Helical" evidence="2">
    <location>
        <begin position="253"/>
        <end position="286"/>
    </location>
</feature>
<sequence>MTDIEILPTHDASATFNFDNVTNALPEITDQKKEETTEVNNNLELVNGGQKKLLKKKNETSEFAKKTQKEKKGATKKKEQNKFIKKGPHSFSSESNGNGVPPAIATAAPRKRERKGKPQSHMGSWKRAWKLAVQWEHDPQGTGKASKGKKWQEVWTPCKRRWQNTSPSTRKWQRISGRLTKQSEFALKKRQDSAPPRKSKTSWESKPRKSKLTFKKGEKIKYGTEKVRILGINNKKFVFKTKIVRTHPFKNSLIYVHLFIIISLSRILFVYSIGLISTLILLSVVIHHTRYSS</sequence>
<reference evidence="3 4" key="1">
    <citation type="journal article" date="2013" name="Curr. Biol.">
        <title>The Genome of the Foraminiferan Reticulomyxa filosa.</title>
        <authorList>
            <person name="Glockner G."/>
            <person name="Hulsmann N."/>
            <person name="Schleicher M."/>
            <person name="Noegel A.A."/>
            <person name="Eichinger L."/>
            <person name="Gallinger C."/>
            <person name="Pawlowski J."/>
            <person name="Sierra R."/>
            <person name="Euteneuer U."/>
            <person name="Pillet L."/>
            <person name="Moustafa A."/>
            <person name="Platzer M."/>
            <person name="Groth M."/>
            <person name="Szafranski K."/>
            <person name="Schliwa M."/>
        </authorList>
    </citation>
    <scope>NUCLEOTIDE SEQUENCE [LARGE SCALE GENOMIC DNA]</scope>
</reference>
<proteinExistence type="predicted"/>
<protein>
    <submittedName>
        <fullName evidence="3">Uncharacterized protein</fullName>
    </submittedName>
</protein>